<dbReference type="InterPro" id="IPR046528">
    <property type="entry name" value="DUF6593"/>
</dbReference>
<dbReference type="Proteomes" id="UP000313359">
    <property type="component" value="Unassembled WGS sequence"/>
</dbReference>
<dbReference type="Pfam" id="PF20236">
    <property type="entry name" value="DUF6593"/>
    <property type="match status" value="1"/>
</dbReference>
<sequence length="208" mass="23210">MHLQFLNDNPLNSTVVEGANTDRVLYEISTKAISGVQNVRMRTTIRDGQTDDVVAVWERTPNGSERTEDRITYHDEMRLLADWLPHPGGWARAQTFVGPDGEEYVWERHKKYKGVFSLVNARTKNSVADTHHSRGVSIRPSARPGMSIDIRPEATGVADAILLSFVVIEQLRREVEVTTVRSSVPDKIVDMMKATATRVSPARSAGTV</sequence>
<dbReference type="OrthoDB" id="3360976at2759"/>
<evidence type="ECO:0000259" key="1">
    <source>
        <dbReference type="Pfam" id="PF20236"/>
    </source>
</evidence>
<name>A0A5C2SD12_9APHY</name>
<dbReference type="AlphaFoldDB" id="A0A5C2SD12"/>
<dbReference type="EMBL" id="ML122261">
    <property type="protein sequence ID" value="RPD61663.1"/>
    <property type="molecule type" value="Genomic_DNA"/>
</dbReference>
<reference evidence="2" key="1">
    <citation type="journal article" date="2018" name="Genome Biol. Evol.">
        <title>Genomics and development of Lentinus tigrinus, a white-rot wood-decaying mushroom with dimorphic fruiting bodies.</title>
        <authorList>
            <person name="Wu B."/>
            <person name="Xu Z."/>
            <person name="Knudson A."/>
            <person name="Carlson A."/>
            <person name="Chen N."/>
            <person name="Kovaka S."/>
            <person name="LaButti K."/>
            <person name="Lipzen A."/>
            <person name="Pennachio C."/>
            <person name="Riley R."/>
            <person name="Schakwitz W."/>
            <person name="Umezawa K."/>
            <person name="Ohm R.A."/>
            <person name="Grigoriev I.V."/>
            <person name="Nagy L.G."/>
            <person name="Gibbons J."/>
            <person name="Hibbett D."/>
        </authorList>
    </citation>
    <scope>NUCLEOTIDE SEQUENCE [LARGE SCALE GENOMIC DNA]</scope>
    <source>
        <strain evidence="2">ALCF2SS1-6</strain>
    </source>
</reference>
<evidence type="ECO:0000313" key="2">
    <source>
        <dbReference type="EMBL" id="RPD61663.1"/>
    </source>
</evidence>
<keyword evidence="3" id="KW-1185">Reference proteome</keyword>
<gene>
    <name evidence="2" type="ORF">L227DRAFT_574156</name>
</gene>
<feature type="domain" description="DUF6593" evidence="1">
    <location>
        <begin position="8"/>
        <end position="174"/>
    </location>
</feature>
<organism evidence="2 3">
    <name type="scientific">Lentinus tigrinus ALCF2SS1-6</name>
    <dbReference type="NCBI Taxonomy" id="1328759"/>
    <lineage>
        <taxon>Eukaryota</taxon>
        <taxon>Fungi</taxon>
        <taxon>Dikarya</taxon>
        <taxon>Basidiomycota</taxon>
        <taxon>Agaricomycotina</taxon>
        <taxon>Agaricomycetes</taxon>
        <taxon>Polyporales</taxon>
        <taxon>Polyporaceae</taxon>
        <taxon>Lentinus</taxon>
    </lineage>
</organism>
<accession>A0A5C2SD12</accession>
<protein>
    <recommendedName>
        <fullName evidence="1">DUF6593 domain-containing protein</fullName>
    </recommendedName>
</protein>
<proteinExistence type="predicted"/>
<evidence type="ECO:0000313" key="3">
    <source>
        <dbReference type="Proteomes" id="UP000313359"/>
    </source>
</evidence>